<sequence length="1857" mass="207863">MPTGETAPQQAVLVSSADGLKGGPNSPTNLSPVNPASAAVTDKINYFGIEVLDKLVWKGWDQGKEITKNLVLKNLGVKTLKLKYRVPETRFFSSLYPKPIFLSAGASFTLPVTFRPLENIPYYDKIVFTLKSGETFEIPLHAVLPMTDISIPIDLDFNMCAVKDSYSISFEVYNTGDLDTLVQWEVKDPFVITPADALVKQKGSTKFTATFKPEAAYVYEVTAVCRFGQELEKSRPTTFYGIGKFPHLLVSQPGKKAGTANSDKLQSVETEINFGTVPVATSTCQWVELHNLSPVRTPFRVERIVGMNRMDTAFQCTQTHGVVPPMSFLRIPMTYTPQAVGCTNIDYFSVISVGDISRSIVKCVGTSIGPKVELSVYSINFMQIDQDSSATKTLEIINNSSMEAVYEFEIDCDESVFKFPSTSGILKPNSTQTLILKFYPQHPINYYRRVTCLVHNQPPLYLDLLGTCHSETVKPAVLRSEHIERYLTHVERGLSTIAPEQLNELLKSGRLDVDENGCLDANNAEDKAALVPNPSAKQIPAIEEYFNDGHHSDTVNIIPHVSLDNCVVDFGNCQRLDMPEERTVNVTNHTRGKVTVQWNGDASHVFSVSPTTLDIPPLKACSFRVTFKATAPNKLYGNELECHVSYKSLRDYRLVEDRTQCPPWCLTLKCLGHTFMPGNETFLPRQAVLPQVIVFPAINTGESAYRTVVMGNLGDTPITYDLTSSLIPPSGQSVCGRSRCGTAVTNEQAADQKVFAVKPSKGILKTGYQVFTVRMTPKSVNTFSHDLTLRLNDNEKYDQNIHLCGSAESADVLLDGEGAMYFKPTCVGKSSTRTYGFKNVSRIPLRFQWKLNAEDRKFLCVEPDNGVIQPNQSLVQSWTFTPREQKKYVLKPNLLAWGQGLSATSSGGKKRQFSLRIVGEGSLGQMQTDKTFLEFGDVVVGSSASRRVNIYNNSNCNLHYRLVIEGLEDGLDNEARADGRPGLEFDCMEGELPARSKHSLVATVRPVRRIAYSYAISYQLVTPNCEDPPAAAKEPQHLLHLLALGVYPVMTVTDIRSQGSAVGISKKALWGLFSIDNLNAYLDSDPSSEELMYNIATRHSTRKRPSLHTRAILDFNFSAAPVGSAPCTIHIMFENQGTVTTDWAFMFPRDIQMEMGYWAESGDCDHDELHDMKVMDNKLFQVSPKRGTLKPFDSATVTFNYQHTMAGTDRLPVLLKIAGGREIMLNFVGVTVEPEKPYIHFPSSKHVFSPVPVGEKISPTQVYDLYNGGAVPVHYECDLTPLDIIRQENFDQPIFECLNPKGEIPPGRSVSIEWRFFPLEAKTYMVDIPIKVHNGDTAIVTFSGIGYDQRIMGDTMPFSDQLEVSSVPAVQTAEIPGQLGYLSVERISFGNMPLFSQARRMVFVTNKSKDRSIFFEWHVTSQADTQFLNIYPVRGELGPNQDKMCRVTFVASGIPSFYDLDLVCEISDLHEYNNYRRQLQAWERERERQLNEFTITEHDLNADLRKPQLVDIIEGRPASRLSKLEALAEGRPVSADGELSKYKTLPPIRQLTEDEKRMLDQKKKKKMSQLWQRPEPQKPFLLHLGVTARTHDTKEFQSNFPDEYYHFYIDRTFSPKNLAQKVQQQNLVAPTQLHCTLAESNIVASVLGNCLRGLLDDTYFIQAVKKVVQEPIPYFRQFSNRHRSHTGSLPVSSTPRRHSGQEKAQADQEEKIPIVSLTETEERQQSRPVTATDVQYELEGEDGGPMENTKSFFSETASLPETPTSGLVAHRSLDEEQARFLEEAMHLKEKQAIKKLPEFGNTLEQLLENTVLNLMYEALSSEYSVVSKPRLIAMPSKHSVHSALNLPGNANAAANRQ</sequence>
<accession>A0AAV4BE65</accession>
<evidence type="ECO:0000259" key="2">
    <source>
        <dbReference type="Pfam" id="PF24291"/>
    </source>
</evidence>
<dbReference type="InterPro" id="IPR056305">
    <property type="entry name" value="Ig_CFAP65_10th"/>
</dbReference>
<dbReference type="Pfam" id="PF25249">
    <property type="entry name" value="Ig_CFAP65_7th"/>
    <property type="match status" value="1"/>
</dbReference>
<dbReference type="Proteomes" id="UP000735302">
    <property type="component" value="Unassembled WGS sequence"/>
</dbReference>
<feature type="domain" description="CFAP65 tenth Ig-like" evidence="2">
    <location>
        <begin position="1231"/>
        <end position="1351"/>
    </location>
</feature>
<dbReference type="GO" id="GO:0005737">
    <property type="term" value="C:cytoplasm"/>
    <property type="evidence" value="ECO:0007669"/>
    <property type="project" value="UniProtKB-SubCell"/>
</dbReference>
<feature type="domain" description="CFAP65 fourth Ig-like" evidence="3">
    <location>
        <begin position="378"/>
        <end position="472"/>
    </location>
</feature>
<dbReference type="Pfam" id="PF25248">
    <property type="entry name" value="Ig_CFAP65_8th"/>
    <property type="match status" value="1"/>
</dbReference>
<evidence type="ECO:0000256" key="1">
    <source>
        <dbReference type="SAM" id="MobiDB-lite"/>
    </source>
</evidence>
<feature type="domain" description="CFAP65-like ninth Ig-like" evidence="4">
    <location>
        <begin position="1048"/>
        <end position="1229"/>
    </location>
</feature>
<comment type="caution">
    <text evidence="7">The sequence shown here is derived from an EMBL/GenBank/DDBJ whole genome shotgun (WGS) entry which is preliminary data.</text>
</comment>
<dbReference type="InterPro" id="IPR058536">
    <property type="entry name" value="Ig_CFAP65_4th"/>
</dbReference>
<feature type="compositionally biased region" description="Basic and acidic residues" evidence="1">
    <location>
        <begin position="1699"/>
        <end position="1712"/>
    </location>
</feature>
<feature type="domain" description="CFAP65 eight Ig-like" evidence="5">
    <location>
        <begin position="923"/>
        <end position="1031"/>
    </location>
</feature>
<evidence type="ECO:0000259" key="5">
    <source>
        <dbReference type="Pfam" id="PF25248"/>
    </source>
</evidence>
<feature type="domain" description="CFAP65 seventh Ig-like" evidence="6">
    <location>
        <begin position="817"/>
        <end position="889"/>
    </location>
</feature>
<reference evidence="7 8" key="1">
    <citation type="journal article" date="2021" name="Elife">
        <title>Chloroplast acquisition without the gene transfer in kleptoplastic sea slugs, Plakobranchus ocellatus.</title>
        <authorList>
            <person name="Maeda T."/>
            <person name="Takahashi S."/>
            <person name="Yoshida T."/>
            <person name="Shimamura S."/>
            <person name="Takaki Y."/>
            <person name="Nagai Y."/>
            <person name="Toyoda A."/>
            <person name="Suzuki Y."/>
            <person name="Arimoto A."/>
            <person name="Ishii H."/>
            <person name="Satoh N."/>
            <person name="Nishiyama T."/>
            <person name="Hasebe M."/>
            <person name="Maruyama T."/>
            <person name="Minagawa J."/>
            <person name="Obokata J."/>
            <person name="Shigenobu S."/>
        </authorList>
    </citation>
    <scope>NUCLEOTIDE SEQUENCE [LARGE SCALE GENOMIC DNA]</scope>
</reference>
<dbReference type="PANTHER" id="PTHR46127">
    <property type="entry name" value="CILIA- AND FLAGELLA-ASSOCIATED PROTEIN 65"/>
    <property type="match status" value="1"/>
</dbReference>
<dbReference type="Pfam" id="PF24291">
    <property type="entry name" value="Ig_CFAP65"/>
    <property type="match status" value="1"/>
</dbReference>
<evidence type="ECO:0000313" key="8">
    <source>
        <dbReference type="Proteomes" id="UP000735302"/>
    </source>
</evidence>
<name>A0AAV4BE65_9GAST</name>
<dbReference type="GO" id="GO:0031514">
    <property type="term" value="C:motile cilium"/>
    <property type="evidence" value="ECO:0007669"/>
    <property type="project" value="UniProtKB-SubCell"/>
</dbReference>
<keyword evidence="8" id="KW-1185">Reference proteome</keyword>
<organism evidence="7 8">
    <name type="scientific">Plakobranchus ocellatus</name>
    <dbReference type="NCBI Taxonomy" id="259542"/>
    <lineage>
        <taxon>Eukaryota</taxon>
        <taxon>Metazoa</taxon>
        <taxon>Spiralia</taxon>
        <taxon>Lophotrochozoa</taxon>
        <taxon>Mollusca</taxon>
        <taxon>Gastropoda</taxon>
        <taxon>Heterobranchia</taxon>
        <taxon>Euthyneura</taxon>
        <taxon>Panpulmonata</taxon>
        <taxon>Sacoglossa</taxon>
        <taxon>Placobranchoidea</taxon>
        <taxon>Plakobranchidae</taxon>
        <taxon>Plakobranchus</taxon>
    </lineage>
</organism>
<dbReference type="InterPro" id="IPR013783">
    <property type="entry name" value="Ig-like_fold"/>
</dbReference>
<dbReference type="EMBL" id="BLXT01004955">
    <property type="protein sequence ID" value="GFO18424.1"/>
    <property type="molecule type" value="Genomic_DNA"/>
</dbReference>
<evidence type="ECO:0000313" key="7">
    <source>
        <dbReference type="EMBL" id="GFO18424.1"/>
    </source>
</evidence>
<dbReference type="InterPro" id="IPR057470">
    <property type="entry name" value="Ig_CFAP65_7th"/>
</dbReference>
<evidence type="ECO:0000259" key="4">
    <source>
        <dbReference type="Pfam" id="PF24816"/>
    </source>
</evidence>
<feature type="region of interest" description="Disordered" evidence="1">
    <location>
        <begin position="1679"/>
        <end position="1714"/>
    </location>
</feature>
<dbReference type="InterPro" id="IPR056344">
    <property type="entry name" value="Ig_CFAP65-like_9th"/>
</dbReference>
<dbReference type="Pfam" id="PF24816">
    <property type="entry name" value="Ig_CFAP65__9th"/>
    <property type="match status" value="1"/>
</dbReference>
<gene>
    <name evidence="7" type="ORF">PoB_004492900</name>
</gene>
<dbReference type="InterPro" id="IPR057467">
    <property type="entry name" value="Ig_CFAP65_8th"/>
</dbReference>
<dbReference type="Pfam" id="PF24507">
    <property type="entry name" value="Ig_CFAP65_4th"/>
    <property type="match status" value="1"/>
</dbReference>
<dbReference type="InterPro" id="IPR052614">
    <property type="entry name" value="CFAP65"/>
</dbReference>
<dbReference type="Gene3D" id="2.60.40.10">
    <property type="entry name" value="Immunoglobulins"/>
    <property type="match status" value="11"/>
</dbReference>
<protein>
    <submittedName>
        <fullName evidence="7">Coiled-coil domain-containing protein 108-like</fullName>
    </submittedName>
</protein>
<proteinExistence type="predicted"/>
<evidence type="ECO:0000259" key="6">
    <source>
        <dbReference type="Pfam" id="PF25249"/>
    </source>
</evidence>
<evidence type="ECO:0000259" key="3">
    <source>
        <dbReference type="Pfam" id="PF24507"/>
    </source>
</evidence>
<dbReference type="PANTHER" id="PTHR46127:SF1">
    <property type="entry name" value="CILIA- AND FLAGELLA-ASSOCIATED PROTEIN 65"/>
    <property type="match status" value="1"/>
</dbReference>